<evidence type="ECO:0000313" key="3">
    <source>
        <dbReference type="Proteomes" id="UP000528608"/>
    </source>
</evidence>
<dbReference type="RefSeq" id="WP_146045590.1">
    <property type="nucleotide sequence ID" value="NZ_JACHJF010000007.1"/>
</dbReference>
<keyword evidence="1" id="KW-0732">Signal</keyword>
<name>A0A7W8BAP9_STREU</name>
<accession>A0A7W8BAP9</accession>
<evidence type="ECO:0000256" key="1">
    <source>
        <dbReference type="SAM" id="SignalP"/>
    </source>
</evidence>
<gene>
    <name evidence="2" type="ORF">FHS36_002800</name>
</gene>
<feature type="chain" id="PRO_5039566208" description="Proteinase inhibitor I42 chagasin domain-containing protein" evidence="1">
    <location>
        <begin position="26"/>
        <end position="132"/>
    </location>
</feature>
<evidence type="ECO:0000313" key="2">
    <source>
        <dbReference type="EMBL" id="MBB5119367.1"/>
    </source>
</evidence>
<feature type="signal peptide" evidence="1">
    <location>
        <begin position="1"/>
        <end position="25"/>
    </location>
</feature>
<dbReference type="AlphaFoldDB" id="A0A7W8BAP9"/>
<dbReference type="EMBL" id="JACHJF010000007">
    <property type="protein sequence ID" value="MBB5119367.1"/>
    <property type="molecule type" value="Genomic_DNA"/>
</dbReference>
<proteinExistence type="predicted"/>
<reference evidence="2 3" key="1">
    <citation type="submission" date="2020-08" db="EMBL/GenBank/DDBJ databases">
        <title>Genomic Encyclopedia of Type Strains, Phase III (KMG-III): the genomes of soil and plant-associated and newly described type strains.</title>
        <authorList>
            <person name="Whitman W."/>
        </authorList>
    </citation>
    <scope>NUCLEOTIDE SEQUENCE [LARGE SCALE GENOMIC DNA]</scope>
    <source>
        <strain evidence="2 3">CECT 3259</strain>
    </source>
</reference>
<organism evidence="2 3">
    <name type="scientific">Streptomyces eurocidicus</name>
    <name type="common">Streptoverticillium eurocidicus</name>
    <dbReference type="NCBI Taxonomy" id="66423"/>
    <lineage>
        <taxon>Bacteria</taxon>
        <taxon>Bacillati</taxon>
        <taxon>Actinomycetota</taxon>
        <taxon>Actinomycetes</taxon>
        <taxon>Kitasatosporales</taxon>
        <taxon>Streptomycetaceae</taxon>
        <taxon>Streptomyces</taxon>
    </lineage>
</organism>
<evidence type="ECO:0008006" key="4">
    <source>
        <dbReference type="Google" id="ProtNLM"/>
    </source>
</evidence>
<protein>
    <recommendedName>
        <fullName evidence="4">Proteinase inhibitor I42 chagasin domain-containing protein</fullName>
    </recommendedName>
</protein>
<dbReference type="OrthoDB" id="4288208at2"/>
<sequence>MKAVRCLVAPLAAAMVLTTGYGSVAVPAKRVTLTNPDSGRSVEASVGDSIEVRLTGYRDGVRVYTWDVPQPSDSAVLRRTAGGTTPSGGASAVFHVQRSGVARINVVRKCHPDPGHICPLIIVPWKATIGVK</sequence>
<dbReference type="Proteomes" id="UP000528608">
    <property type="component" value="Unassembled WGS sequence"/>
</dbReference>
<comment type="caution">
    <text evidence="2">The sequence shown here is derived from an EMBL/GenBank/DDBJ whole genome shotgun (WGS) entry which is preliminary data.</text>
</comment>